<keyword evidence="3" id="KW-0804">Transcription</keyword>
<dbReference type="InterPro" id="IPR008920">
    <property type="entry name" value="TF_FadR/GntR_C"/>
</dbReference>
<comment type="caution">
    <text evidence="5">The sequence shown here is derived from an EMBL/GenBank/DDBJ whole genome shotgun (WGS) entry which is preliminary data.</text>
</comment>
<dbReference type="Pfam" id="PF07729">
    <property type="entry name" value="FCD"/>
    <property type="match status" value="1"/>
</dbReference>
<reference evidence="6" key="1">
    <citation type="submission" date="2017-09" db="EMBL/GenBank/DDBJ databases">
        <title>The Reconstruction of 2,631 Draft Metagenome-Assembled Genomes from the Global Oceans.</title>
        <authorList>
            <person name="Tully B.J."/>
            <person name="Graham E.D."/>
            <person name="Heidelberg J.F."/>
        </authorList>
    </citation>
    <scope>NUCLEOTIDE SEQUENCE [LARGE SCALE GENOMIC DNA]</scope>
</reference>
<accession>A0A2D6YIS4</accession>
<dbReference type="Proteomes" id="UP000226525">
    <property type="component" value="Unassembled WGS sequence"/>
</dbReference>
<sequence>MIVWQESIIERPKSLVEIAADAIRRGIICRELILGQPLTEAGLAKKLGISKTPVREGLSLLRSEGLVVAEPHRGYRVFNMTQEELVDFCELRFALESQALRYAVQRQKLKLTQQLYQILIDMKENCSPENREKYLELDTSFHQSFFCCAQSRFLYHHYANIKAIIETLRHYISRTDEATENSYEDHKKITEFLINNDLESALGQLEAHIVKWSKRSNLSANLSKVMR</sequence>
<feature type="domain" description="HTH gntR-type" evidence="4">
    <location>
        <begin position="13"/>
        <end position="80"/>
    </location>
</feature>
<dbReference type="PANTHER" id="PTHR43537:SF50">
    <property type="entry name" value="TRANSCRIPTIONAL REGULATORY PROTEIN"/>
    <property type="match status" value="1"/>
</dbReference>
<dbReference type="SMART" id="SM00895">
    <property type="entry name" value="FCD"/>
    <property type="match status" value="1"/>
</dbReference>
<dbReference type="InterPro" id="IPR011711">
    <property type="entry name" value="GntR_C"/>
</dbReference>
<evidence type="ECO:0000313" key="5">
    <source>
        <dbReference type="EMBL" id="MAH63070.1"/>
    </source>
</evidence>
<protein>
    <submittedName>
        <fullName evidence="5">GntR family transcriptional regulator</fullName>
    </submittedName>
</protein>
<dbReference type="EMBL" id="NZEX01000075">
    <property type="protein sequence ID" value="MAH63070.1"/>
    <property type="molecule type" value="Genomic_DNA"/>
</dbReference>
<evidence type="ECO:0000259" key="4">
    <source>
        <dbReference type="PROSITE" id="PS50949"/>
    </source>
</evidence>
<dbReference type="Gene3D" id="1.10.10.10">
    <property type="entry name" value="Winged helix-like DNA-binding domain superfamily/Winged helix DNA-binding domain"/>
    <property type="match status" value="1"/>
</dbReference>
<evidence type="ECO:0000313" key="6">
    <source>
        <dbReference type="Proteomes" id="UP000226525"/>
    </source>
</evidence>
<dbReference type="PROSITE" id="PS50949">
    <property type="entry name" value="HTH_GNTR"/>
    <property type="match status" value="1"/>
</dbReference>
<dbReference type="InterPro" id="IPR000524">
    <property type="entry name" value="Tscrpt_reg_HTH_GntR"/>
</dbReference>
<dbReference type="SUPFAM" id="SSF46785">
    <property type="entry name" value="Winged helix' DNA-binding domain"/>
    <property type="match status" value="1"/>
</dbReference>
<dbReference type="InterPro" id="IPR036388">
    <property type="entry name" value="WH-like_DNA-bd_sf"/>
</dbReference>
<dbReference type="GO" id="GO:0003700">
    <property type="term" value="F:DNA-binding transcription factor activity"/>
    <property type="evidence" value="ECO:0007669"/>
    <property type="project" value="InterPro"/>
</dbReference>
<name>A0A2D6YIS4_9DELT</name>
<dbReference type="SUPFAM" id="SSF48008">
    <property type="entry name" value="GntR ligand-binding domain-like"/>
    <property type="match status" value="1"/>
</dbReference>
<keyword evidence="2" id="KW-0238">DNA-binding</keyword>
<dbReference type="CDD" id="cd07377">
    <property type="entry name" value="WHTH_GntR"/>
    <property type="match status" value="1"/>
</dbReference>
<keyword evidence="1" id="KW-0805">Transcription regulation</keyword>
<evidence type="ECO:0000256" key="2">
    <source>
        <dbReference type="ARBA" id="ARBA00023125"/>
    </source>
</evidence>
<dbReference type="SMART" id="SM00345">
    <property type="entry name" value="HTH_GNTR"/>
    <property type="match status" value="1"/>
</dbReference>
<organism evidence="5 6">
    <name type="scientific">SAR324 cluster bacterium</name>
    <dbReference type="NCBI Taxonomy" id="2024889"/>
    <lineage>
        <taxon>Bacteria</taxon>
        <taxon>Deltaproteobacteria</taxon>
        <taxon>SAR324 cluster</taxon>
    </lineage>
</organism>
<dbReference type="InterPro" id="IPR036390">
    <property type="entry name" value="WH_DNA-bd_sf"/>
</dbReference>
<dbReference type="AlphaFoldDB" id="A0A2D6YIS4"/>
<dbReference type="GO" id="GO:0003677">
    <property type="term" value="F:DNA binding"/>
    <property type="evidence" value="ECO:0007669"/>
    <property type="project" value="UniProtKB-KW"/>
</dbReference>
<dbReference type="PANTHER" id="PTHR43537">
    <property type="entry name" value="TRANSCRIPTIONAL REGULATOR, GNTR FAMILY"/>
    <property type="match status" value="1"/>
</dbReference>
<dbReference type="Gene3D" id="1.20.120.530">
    <property type="entry name" value="GntR ligand-binding domain-like"/>
    <property type="match status" value="1"/>
</dbReference>
<evidence type="ECO:0000256" key="1">
    <source>
        <dbReference type="ARBA" id="ARBA00023015"/>
    </source>
</evidence>
<proteinExistence type="predicted"/>
<evidence type="ECO:0000256" key="3">
    <source>
        <dbReference type="ARBA" id="ARBA00023163"/>
    </source>
</evidence>
<dbReference type="Pfam" id="PF00392">
    <property type="entry name" value="GntR"/>
    <property type="match status" value="1"/>
</dbReference>
<gene>
    <name evidence="5" type="ORF">CMN54_06425</name>
</gene>